<keyword evidence="1" id="KW-0472">Membrane</keyword>
<accession>N4WNZ3</accession>
<reference evidence="2 3" key="1">
    <citation type="journal article" date="2012" name="PLoS Pathog.">
        <title>Diverse lifestyles and strategies of plant pathogenesis encoded in the genomes of eighteen Dothideomycetes fungi.</title>
        <authorList>
            <person name="Ohm R.A."/>
            <person name="Feau N."/>
            <person name="Henrissat B."/>
            <person name="Schoch C.L."/>
            <person name="Horwitz B.A."/>
            <person name="Barry K.W."/>
            <person name="Condon B.J."/>
            <person name="Copeland A.C."/>
            <person name="Dhillon B."/>
            <person name="Glaser F."/>
            <person name="Hesse C.N."/>
            <person name="Kosti I."/>
            <person name="LaButti K."/>
            <person name="Lindquist E.A."/>
            <person name="Lucas S."/>
            <person name="Salamov A.A."/>
            <person name="Bradshaw R.E."/>
            <person name="Ciuffetti L."/>
            <person name="Hamelin R.C."/>
            <person name="Kema G.H.J."/>
            <person name="Lawrence C."/>
            <person name="Scott J.A."/>
            <person name="Spatafora J.W."/>
            <person name="Turgeon B.G."/>
            <person name="de Wit P.J.G.M."/>
            <person name="Zhong S."/>
            <person name="Goodwin S.B."/>
            <person name="Grigoriev I.V."/>
        </authorList>
    </citation>
    <scope>NUCLEOTIDE SEQUENCE [LARGE SCALE GENOMIC DNA]</scope>
    <source>
        <strain evidence="3">C4 / ATCC 48331 / race T</strain>
    </source>
</reference>
<dbReference type="AlphaFoldDB" id="N4WNZ3"/>
<name>N4WNZ3_COCH4</name>
<reference evidence="3" key="2">
    <citation type="journal article" date="2013" name="PLoS Genet.">
        <title>Comparative genome structure, secondary metabolite, and effector coding capacity across Cochliobolus pathogens.</title>
        <authorList>
            <person name="Condon B.J."/>
            <person name="Leng Y."/>
            <person name="Wu D."/>
            <person name="Bushley K.E."/>
            <person name="Ohm R.A."/>
            <person name="Otillar R."/>
            <person name="Martin J."/>
            <person name="Schackwitz W."/>
            <person name="Grimwood J."/>
            <person name="MohdZainudin N."/>
            <person name="Xue C."/>
            <person name="Wang R."/>
            <person name="Manning V.A."/>
            <person name="Dhillon B."/>
            <person name="Tu Z.J."/>
            <person name="Steffenson B.J."/>
            <person name="Salamov A."/>
            <person name="Sun H."/>
            <person name="Lowry S."/>
            <person name="LaButti K."/>
            <person name="Han J."/>
            <person name="Copeland A."/>
            <person name="Lindquist E."/>
            <person name="Barry K."/>
            <person name="Schmutz J."/>
            <person name="Baker S.E."/>
            <person name="Ciuffetti L.M."/>
            <person name="Grigoriev I.V."/>
            <person name="Zhong S."/>
            <person name="Turgeon B.G."/>
        </authorList>
    </citation>
    <scope>NUCLEOTIDE SEQUENCE [LARGE SCALE GENOMIC DNA]</scope>
    <source>
        <strain evidence="3">C4 / ATCC 48331 / race T</strain>
    </source>
</reference>
<protein>
    <submittedName>
        <fullName evidence="2">Uncharacterized protein</fullName>
    </submittedName>
</protein>
<sequence length="88" mass="10080">MEFQRNCSFGGIPVFSFSRLQGLSIDGQCHVLCTTAYFARFPLTEMDLLLRLLLLFLLFRFSEYPTATMPFTVGPATAYGIFLYFTWA</sequence>
<dbReference type="HOGENOM" id="CLU_2468888_0_0_1"/>
<organism evidence="2 3">
    <name type="scientific">Cochliobolus heterostrophus (strain C4 / ATCC 48331 / race T)</name>
    <name type="common">Southern corn leaf blight fungus</name>
    <name type="synonym">Bipolaris maydis</name>
    <dbReference type="NCBI Taxonomy" id="665024"/>
    <lineage>
        <taxon>Eukaryota</taxon>
        <taxon>Fungi</taxon>
        <taxon>Dikarya</taxon>
        <taxon>Ascomycota</taxon>
        <taxon>Pezizomycotina</taxon>
        <taxon>Dothideomycetes</taxon>
        <taxon>Pleosporomycetidae</taxon>
        <taxon>Pleosporales</taxon>
        <taxon>Pleosporineae</taxon>
        <taxon>Pleosporaceae</taxon>
        <taxon>Bipolaris</taxon>
    </lineage>
</organism>
<feature type="transmembrane region" description="Helical" evidence="1">
    <location>
        <begin position="68"/>
        <end position="87"/>
    </location>
</feature>
<evidence type="ECO:0000313" key="3">
    <source>
        <dbReference type="Proteomes" id="UP000012338"/>
    </source>
</evidence>
<evidence type="ECO:0000313" key="2">
    <source>
        <dbReference type="EMBL" id="ENI02169.1"/>
    </source>
</evidence>
<gene>
    <name evidence="2" type="ORF">COCC4DRAFT_74335</name>
</gene>
<keyword evidence="1" id="KW-0812">Transmembrane</keyword>
<dbReference type="EMBL" id="KB733464">
    <property type="protein sequence ID" value="ENI02169.1"/>
    <property type="molecule type" value="Genomic_DNA"/>
</dbReference>
<keyword evidence="3" id="KW-1185">Reference proteome</keyword>
<proteinExistence type="predicted"/>
<dbReference type="Proteomes" id="UP000012338">
    <property type="component" value="Unassembled WGS sequence"/>
</dbReference>
<keyword evidence="1" id="KW-1133">Transmembrane helix</keyword>
<evidence type="ECO:0000256" key="1">
    <source>
        <dbReference type="SAM" id="Phobius"/>
    </source>
</evidence>